<sequence length="67" mass="7603">MRERKGQRGRGLTHSRSYTNTELNSGSAERAKNKERDRVLTCPFSSRFDVTALEDIPVFSLTNTQDA</sequence>
<organism evidence="2 3">
    <name type="scientific">Cirrhinus molitorella</name>
    <name type="common">mud carp</name>
    <dbReference type="NCBI Taxonomy" id="172907"/>
    <lineage>
        <taxon>Eukaryota</taxon>
        <taxon>Metazoa</taxon>
        <taxon>Chordata</taxon>
        <taxon>Craniata</taxon>
        <taxon>Vertebrata</taxon>
        <taxon>Euteleostomi</taxon>
        <taxon>Actinopterygii</taxon>
        <taxon>Neopterygii</taxon>
        <taxon>Teleostei</taxon>
        <taxon>Ostariophysi</taxon>
        <taxon>Cypriniformes</taxon>
        <taxon>Cyprinidae</taxon>
        <taxon>Labeoninae</taxon>
        <taxon>Labeonini</taxon>
        <taxon>Cirrhinus</taxon>
    </lineage>
</organism>
<feature type="compositionally biased region" description="Polar residues" evidence="1">
    <location>
        <begin position="14"/>
        <end position="27"/>
    </location>
</feature>
<evidence type="ECO:0000313" key="2">
    <source>
        <dbReference type="EMBL" id="KAL1255375.1"/>
    </source>
</evidence>
<protein>
    <submittedName>
        <fullName evidence="2">Uncharacterized protein</fullName>
    </submittedName>
</protein>
<feature type="region of interest" description="Disordered" evidence="1">
    <location>
        <begin position="1"/>
        <end position="36"/>
    </location>
</feature>
<keyword evidence="3" id="KW-1185">Reference proteome</keyword>
<evidence type="ECO:0000256" key="1">
    <source>
        <dbReference type="SAM" id="MobiDB-lite"/>
    </source>
</evidence>
<reference evidence="2 3" key="1">
    <citation type="submission" date="2023-09" db="EMBL/GenBank/DDBJ databases">
        <authorList>
            <person name="Wang M."/>
        </authorList>
    </citation>
    <scope>NUCLEOTIDE SEQUENCE [LARGE SCALE GENOMIC DNA]</scope>
    <source>
        <strain evidence="2">GT-2023</strain>
        <tissue evidence="2">Liver</tissue>
    </source>
</reference>
<dbReference type="EMBL" id="JAYMGO010000019">
    <property type="protein sequence ID" value="KAL1255375.1"/>
    <property type="molecule type" value="Genomic_DNA"/>
</dbReference>
<comment type="caution">
    <text evidence="2">The sequence shown here is derived from an EMBL/GenBank/DDBJ whole genome shotgun (WGS) entry which is preliminary data.</text>
</comment>
<dbReference type="Proteomes" id="UP001558613">
    <property type="component" value="Unassembled WGS sequence"/>
</dbReference>
<evidence type="ECO:0000313" key="3">
    <source>
        <dbReference type="Proteomes" id="UP001558613"/>
    </source>
</evidence>
<proteinExistence type="predicted"/>
<accession>A0ABR3LSH4</accession>
<name>A0ABR3LSH4_9TELE</name>
<gene>
    <name evidence="2" type="ORF">QQF64_013436</name>
</gene>